<reference evidence="1" key="1">
    <citation type="journal article" date="2014" name="Front. Microbiol.">
        <title>High frequency of phylogenetically diverse reductive dehalogenase-homologous genes in deep subseafloor sedimentary metagenomes.</title>
        <authorList>
            <person name="Kawai M."/>
            <person name="Futagami T."/>
            <person name="Toyoda A."/>
            <person name="Takaki Y."/>
            <person name="Nishi S."/>
            <person name="Hori S."/>
            <person name="Arai W."/>
            <person name="Tsubouchi T."/>
            <person name="Morono Y."/>
            <person name="Uchiyama I."/>
            <person name="Ito T."/>
            <person name="Fujiyama A."/>
            <person name="Inagaki F."/>
            <person name="Takami H."/>
        </authorList>
    </citation>
    <scope>NUCLEOTIDE SEQUENCE</scope>
    <source>
        <strain evidence="1">Expedition CK06-06</strain>
    </source>
</reference>
<proteinExistence type="predicted"/>
<dbReference type="EMBL" id="BARW01012402">
    <property type="protein sequence ID" value="GAI83793.1"/>
    <property type="molecule type" value="Genomic_DNA"/>
</dbReference>
<dbReference type="Gene3D" id="3.40.50.300">
    <property type="entry name" value="P-loop containing nucleotide triphosphate hydrolases"/>
    <property type="match status" value="1"/>
</dbReference>
<feature type="non-terminal residue" evidence="1">
    <location>
        <position position="1"/>
    </location>
</feature>
<evidence type="ECO:0000313" key="1">
    <source>
        <dbReference type="EMBL" id="GAI83793.1"/>
    </source>
</evidence>
<dbReference type="AlphaFoldDB" id="X1RT13"/>
<protein>
    <submittedName>
        <fullName evidence="1">Uncharacterized protein</fullName>
    </submittedName>
</protein>
<accession>X1RT13</accession>
<organism evidence="1">
    <name type="scientific">marine sediment metagenome</name>
    <dbReference type="NCBI Taxonomy" id="412755"/>
    <lineage>
        <taxon>unclassified sequences</taxon>
        <taxon>metagenomes</taxon>
        <taxon>ecological metagenomes</taxon>
    </lineage>
</organism>
<comment type="caution">
    <text evidence="1">The sequence shown here is derived from an EMBL/GenBank/DDBJ whole genome shotgun (WGS) entry which is preliminary data.</text>
</comment>
<dbReference type="InterPro" id="IPR027417">
    <property type="entry name" value="P-loop_NTPase"/>
</dbReference>
<gene>
    <name evidence="1" type="ORF">S12H4_23374</name>
</gene>
<name>X1RT13_9ZZZZ</name>
<sequence>RLLLDSRQHVIPSKRFYEPWIVVLEEAHNYIFPYRQDESRGIKVSRETFERIAKEGKIS</sequence>